<dbReference type="RefSeq" id="XP_007375644.1">
    <property type="nucleotide sequence ID" value="XM_007375582.1"/>
</dbReference>
<dbReference type="OMA" id="PWKCIDL"/>
<dbReference type="AlphaFoldDB" id="G3AMV4"/>
<feature type="compositionally biased region" description="Acidic residues" evidence="1">
    <location>
        <begin position="36"/>
        <end position="50"/>
    </location>
</feature>
<evidence type="ECO:0000313" key="2">
    <source>
        <dbReference type="EMBL" id="EGW32368.1"/>
    </source>
</evidence>
<evidence type="ECO:0000256" key="1">
    <source>
        <dbReference type="SAM" id="MobiDB-lite"/>
    </source>
</evidence>
<evidence type="ECO:0000313" key="3">
    <source>
        <dbReference type="Proteomes" id="UP000000709"/>
    </source>
</evidence>
<name>G3AMV4_SPAPN</name>
<dbReference type="OrthoDB" id="3994490at2759"/>
<dbReference type="Proteomes" id="UP000000709">
    <property type="component" value="Unassembled WGS sequence"/>
</dbReference>
<dbReference type="HOGENOM" id="CLU_077719_0_0_1"/>
<accession>G3AMV4</accession>
<dbReference type="FunCoup" id="G3AMV4">
    <property type="interactions" value="16"/>
</dbReference>
<gene>
    <name evidence="2" type="ORF">SPAPADRAFT_61448</name>
</gene>
<dbReference type="InterPro" id="IPR018555">
    <property type="entry name" value="C630.06c-like"/>
</dbReference>
<feature type="region of interest" description="Disordered" evidence="1">
    <location>
        <begin position="1"/>
        <end position="102"/>
    </location>
</feature>
<feature type="compositionally biased region" description="Basic and acidic residues" evidence="1">
    <location>
        <begin position="83"/>
        <end position="98"/>
    </location>
</feature>
<reference evidence="2 3" key="1">
    <citation type="journal article" date="2011" name="Proc. Natl. Acad. Sci. U.S.A.">
        <title>Comparative genomics of xylose-fermenting fungi for enhanced biofuel production.</title>
        <authorList>
            <person name="Wohlbach D.J."/>
            <person name="Kuo A."/>
            <person name="Sato T.K."/>
            <person name="Potts K.M."/>
            <person name="Salamov A.A."/>
            <person name="LaButti K.M."/>
            <person name="Sun H."/>
            <person name="Clum A."/>
            <person name="Pangilinan J.L."/>
            <person name="Lindquist E.A."/>
            <person name="Lucas S."/>
            <person name="Lapidus A."/>
            <person name="Jin M."/>
            <person name="Gunawan C."/>
            <person name="Balan V."/>
            <person name="Dale B.E."/>
            <person name="Jeffries T.W."/>
            <person name="Zinkel R."/>
            <person name="Barry K.W."/>
            <person name="Grigoriev I.V."/>
            <person name="Gasch A.P."/>
        </authorList>
    </citation>
    <scope>NUCLEOTIDE SEQUENCE [LARGE SCALE GENOMIC DNA]</scope>
    <source>
        <strain evidence="3">NRRL Y-27907 / 11-Y1</strain>
    </source>
</reference>
<dbReference type="KEGG" id="spaa:SPAPADRAFT_61448"/>
<dbReference type="EMBL" id="GL996502">
    <property type="protein sequence ID" value="EGW32368.1"/>
    <property type="molecule type" value="Genomic_DNA"/>
</dbReference>
<keyword evidence="3" id="KW-1185">Reference proteome</keyword>
<feature type="non-terminal residue" evidence="2">
    <location>
        <position position="205"/>
    </location>
</feature>
<protein>
    <submittedName>
        <fullName evidence="2">Uncharacterized protein</fullName>
    </submittedName>
</protein>
<sequence length="205" mass="23663">MKEQKISRSHLYDDSQSEYESETESLGYSAPNLDFEFIEVDTSEPQEVEENESKVEKQEEEEFEFPLFSMGGGGGGGSSTDGKAADEPKQPMKVSLKEAEEEVINQERPESYYIAKYTPDQSRQFEVCALDAKSIIEPVYPSDDPRPWKCIDLNKYNAQIELVKNKEKRKSRPGKKKRETKIACRERRIERVQLAKKLQVEQKKL</sequence>
<feature type="compositionally biased region" description="Basic and acidic residues" evidence="1">
    <location>
        <begin position="1"/>
        <end position="13"/>
    </location>
</feature>
<dbReference type="eggNOG" id="ENOG502S1HU">
    <property type="taxonomic scope" value="Eukaryota"/>
</dbReference>
<dbReference type="STRING" id="619300.G3AMV4"/>
<organism evidence="3">
    <name type="scientific">Spathaspora passalidarum (strain NRRL Y-27907 / 11-Y1)</name>
    <dbReference type="NCBI Taxonomy" id="619300"/>
    <lineage>
        <taxon>Eukaryota</taxon>
        <taxon>Fungi</taxon>
        <taxon>Dikarya</taxon>
        <taxon>Ascomycota</taxon>
        <taxon>Saccharomycotina</taxon>
        <taxon>Pichiomycetes</taxon>
        <taxon>Debaryomycetaceae</taxon>
        <taxon>Spathaspora</taxon>
    </lineage>
</organism>
<feature type="compositionally biased region" description="Gly residues" evidence="1">
    <location>
        <begin position="70"/>
        <end position="79"/>
    </location>
</feature>
<proteinExistence type="predicted"/>
<dbReference type="GeneID" id="18873899"/>
<dbReference type="Pfam" id="PF09428">
    <property type="entry name" value="DUF2011"/>
    <property type="match status" value="1"/>
</dbReference>
<dbReference type="InParanoid" id="G3AMV4"/>